<dbReference type="GeneID" id="80819549"/>
<dbReference type="Gene3D" id="1.10.10.10">
    <property type="entry name" value="Winged helix-like DNA-binding domain superfamily/Winged helix DNA-binding domain"/>
    <property type="match status" value="1"/>
</dbReference>
<dbReference type="PANTHER" id="PTHR33164:SF95">
    <property type="entry name" value="TRANSCRIPTIONAL REGULATOR"/>
    <property type="match status" value="1"/>
</dbReference>
<dbReference type="InterPro" id="IPR023187">
    <property type="entry name" value="Tscrpt_reg_MarR-type_CS"/>
</dbReference>
<evidence type="ECO:0000313" key="6">
    <source>
        <dbReference type="Proteomes" id="UP000182932"/>
    </source>
</evidence>
<evidence type="ECO:0000313" key="5">
    <source>
        <dbReference type="EMBL" id="SEJ89245.1"/>
    </source>
</evidence>
<dbReference type="GO" id="GO:0003700">
    <property type="term" value="F:DNA-binding transcription factor activity"/>
    <property type="evidence" value="ECO:0007669"/>
    <property type="project" value="InterPro"/>
</dbReference>
<dbReference type="GO" id="GO:0003677">
    <property type="term" value="F:DNA binding"/>
    <property type="evidence" value="ECO:0007669"/>
    <property type="project" value="UniProtKB-KW"/>
</dbReference>
<dbReference type="SMART" id="SM00347">
    <property type="entry name" value="HTH_MARR"/>
    <property type="match status" value="1"/>
</dbReference>
<dbReference type="PROSITE" id="PS50995">
    <property type="entry name" value="HTH_MARR_2"/>
    <property type="match status" value="1"/>
</dbReference>
<keyword evidence="2" id="KW-0238">DNA-binding</keyword>
<evidence type="ECO:0000259" key="4">
    <source>
        <dbReference type="PROSITE" id="PS50995"/>
    </source>
</evidence>
<dbReference type="InterPro" id="IPR036388">
    <property type="entry name" value="WH-like_DNA-bd_sf"/>
</dbReference>
<comment type="caution">
    <text evidence="5">The sequence shown here is derived from an EMBL/GenBank/DDBJ whole genome shotgun (WGS) entry which is preliminary data.</text>
</comment>
<reference evidence="5 6" key="1">
    <citation type="submission" date="2016-10" db="EMBL/GenBank/DDBJ databases">
        <authorList>
            <person name="Varghese N."/>
            <person name="Submissions S."/>
        </authorList>
    </citation>
    <scope>NUCLEOTIDE SEQUENCE [LARGE SCALE GENOMIC DNA]</scope>
    <source>
        <strain evidence="5 6">FF3</strain>
    </source>
</reference>
<evidence type="ECO:0000256" key="2">
    <source>
        <dbReference type="ARBA" id="ARBA00023125"/>
    </source>
</evidence>
<proteinExistence type="predicted"/>
<evidence type="ECO:0000256" key="1">
    <source>
        <dbReference type="ARBA" id="ARBA00023015"/>
    </source>
</evidence>
<feature type="domain" description="HTH marR-type" evidence="4">
    <location>
        <begin position="13"/>
        <end position="144"/>
    </location>
</feature>
<protein>
    <submittedName>
        <fullName evidence="5">Transcriptional regulator, MarR family</fullName>
    </submittedName>
</protein>
<organism evidence="5 6">
    <name type="scientific">Marinovum algicola</name>
    <dbReference type="NCBI Taxonomy" id="42444"/>
    <lineage>
        <taxon>Bacteria</taxon>
        <taxon>Pseudomonadati</taxon>
        <taxon>Pseudomonadota</taxon>
        <taxon>Alphaproteobacteria</taxon>
        <taxon>Rhodobacterales</taxon>
        <taxon>Roseobacteraceae</taxon>
        <taxon>Marinovum</taxon>
    </lineage>
</organism>
<name>A0A975WCA4_9RHOB</name>
<dbReference type="InterPro" id="IPR039422">
    <property type="entry name" value="MarR/SlyA-like"/>
</dbReference>
<dbReference type="InterPro" id="IPR000835">
    <property type="entry name" value="HTH_MarR-typ"/>
</dbReference>
<accession>A0A975WCA4</accession>
<gene>
    <name evidence="5" type="ORF">SAMN04487940_11311</name>
</gene>
<dbReference type="RefSeq" id="WP_306456253.1">
    <property type="nucleotide sequence ID" value="NZ_CATLQZ010000023.1"/>
</dbReference>
<dbReference type="AlphaFoldDB" id="A0A975WCA4"/>
<sequence>MTSSQNLEIHNMAGHLIRRLNQISTSVFQDRMKNAGYDLTPIQFAALNAICANPGIDQASLAGLIAHDRATIGGVVDRLEAKGFILRKVSPRDRRARELSLTDLGDATLAGARPVVRAMQDDMLTGLTDAERLEFLRLARKAADGGNDLSRAPLAK</sequence>
<dbReference type="Pfam" id="PF12802">
    <property type="entry name" value="MarR_2"/>
    <property type="match status" value="1"/>
</dbReference>
<keyword evidence="1" id="KW-0805">Transcription regulation</keyword>
<dbReference type="InterPro" id="IPR036390">
    <property type="entry name" value="WH_DNA-bd_sf"/>
</dbReference>
<dbReference type="PROSITE" id="PS01117">
    <property type="entry name" value="HTH_MARR_1"/>
    <property type="match status" value="1"/>
</dbReference>
<keyword evidence="3" id="KW-0804">Transcription</keyword>
<dbReference type="PANTHER" id="PTHR33164">
    <property type="entry name" value="TRANSCRIPTIONAL REGULATOR, MARR FAMILY"/>
    <property type="match status" value="1"/>
</dbReference>
<keyword evidence="6" id="KW-1185">Reference proteome</keyword>
<dbReference type="SUPFAM" id="SSF46785">
    <property type="entry name" value="Winged helix' DNA-binding domain"/>
    <property type="match status" value="1"/>
</dbReference>
<evidence type="ECO:0000256" key="3">
    <source>
        <dbReference type="ARBA" id="ARBA00023163"/>
    </source>
</evidence>
<dbReference type="Proteomes" id="UP000182932">
    <property type="component" value="Unassembled WGS sequence"/>
</dbReference>
<dbReference type="PRINTS" id="PR00598">
    <property type="entry name" value="HTHMARR"/>
</dbReference>
<dbReference type="EMBL" id="FNYY01000013">
    <property type="protein sequence ID" value="SEJ89245.1"/>
    <property type="molecule type" value="Genomic_DNA"/>
</dbReference>
<dbReference type="GO" id="GO:0006950">
    <property type="term" value="P:response to stress"/>
    <property type="evidence" value="ECO:0007669"/>
    <property type="project" value="TreeGrafter"/>
</dbReference>